<name>A0ABP6CMD0_9ACTN</name>
<evidence type="ECO:0000313" key="3">
    <source>
        <dbReference type="Proteomes" id="UP001501447"/>
    </source>
</evidence>
<gene>
    <name evidence="2" type="ORF">GCM10009863_39480</name>
</gene>
<comment type="caution">
    <text evidence="2">The sequence shown here is derived from an EMBL/GenBank/DDBJ whole genome shotgun (WGS) entry which is preliminary data.</text>
</comment>
<feature type="compositionally biased region" description="Polar residues" evidence="1">
    <location>
        <begin position="69"/>
        <end position="79"/>
    </location>
</feature>
<dbReference type="Proteomes" id="UP001501447">
    <property type="component" value="Unassembled WGS sequence"/>
</dbReference>
<accession>A0ABP6CMD0</accession>
<evidence type="ECO:0000313" key="2">
    <source>
        <dbReference type="EMBL" id="GAA2621502.1"/>
    </source>
</evidence>
<feature type="region of interest" description="Disordered" evidence="1">
    <location>
        <begin position="56"/>
        <end position="79"/>
    </location>
</feature>
<reference evidence="3" key="1">
    <citation type="journal article" date="2019" name="Int. J. Syst. Evol. Microbiol.">
        <title>The Global Catalogue of Microorganisms (GCM) 10K type strain sequencing project: providing services to taxonomists for standard genome sequencing and annotation.</title>
        <authorList>
            <consortium name="The Broad Institute Genomics Platform"/>
            <consortium name="The Broad Institute Genome Sequencing Center for Infectious Disease"/>
            <person name="Wu L."/>
            <person name="Ma J."/>
        </authorList>
    </citation>
    <scope>NUCLEOTIDE SEQUENCE [LARGE SCALE GENOMIC DNA]</scope>
    <source>
        <strain evidence="3">JCM 16373</strain>
    </source>
</reference>
<protein>
    <submittedName>
        <fullName evidence="2">Uncharacterized protein</fullName>
    </submittedName>
</protein>
<organism evidence="2 3">
    <name type="scientific">Streptomyces axinellae</name>
    <dbReference type="NCBI Taxonomy" id="552788"/>
    <lineage>
        <taxon>Bacteria</taxon>
        <taxon>Bacillati</taxon>
        <taxon>Actinomycetota</taxon>
        <taxon>Actinomycetes</taxon>
        <taxon>Kitasatosporales</taxon>
        <taxon>Streptomycetaceae</taxon>
        <taxon>Streptomyces</taxon>
    </lineage>
</organism>
<dbReference type="EMBL" id="BAAARJ010000012">
    <property type="protein sequence ID" value="GAA2621502.1"/>
    <property type="molecule type" value="Genomic_DNA"/>
</dbReference>
<proteinExistence type="predicted"/>
<keyword evidence="3" id="KW-1185">Reference proteome</keyword>
<sequence>MVQEAWLRLSRQDTDTIDTLGGRLTTGVGRISLDVLRSGRTRPEVSLDDQLPRVHRDARRTLPLRKSSWHSGTASASRS</sequence>
<evidence type="ECO:0000256" key="1">
    <source>
        <dbReference type="SAM" id="MobiDB-lite"/>
    </source>
</evidence>